<dbReference type="Proteomes" id="UP000078492">
    <property type="component" value="Unassembled WGS sequence"/>
</dbReference>
<keyword evidence="2" id="KW-1185">Reference proteome</keyword>
<sequence>MDKATLPKSDYGSCKHLCDVVTSSGDGPDYNDRFWKFGIVETGCKFSDVAANRPPDPDNERVLRAAGGFIEFVSSGISPHPLATPSLALEHGRLGQDLIAVSATAATALHPSSMVGRTSAVDMSERLAPDNAAPFVQDAAVAVVDDAAVVAVADCRSIASMDARCKAAVSSYRVVFDCIRRLTAALTRRSEWESDYHQWDLKTVSHP</sequence>
<protein>
    <submittedName>
        <fullName evidence="1">Uncharacterized protein</fullName>
    </submittedName>
</protein>
<evidence type="ECO:0000313" key="1">
    <source>
        <dbReference type="EMBL" id="KYN22956.1"/>
    </source>
</evidence>
<dbReference type="AlphaFoldDB" id="A0A195ECW7"/>
<name>A0A195ECW7_9HYME</name>
<dbReference type="EMBL" id="KQ979074">
    <property type="protein sequence ID" value="KYN22956.1"/>
    <property type="molecule type" value="Genomic_DNA"/>
</dbReference>
<reference evidence="1 2" key="1">
    <citation type="submission" date="2015-09" db="EMBL/GenBank/DDBJ databases">
        <title>Trachymyrmex cornetzi WGS genome.</title>
        <authorList>
            <person name="Nygaard S."/>
            <person name="Hu H."/>
            <person name="Boomsma J."/>
            <person name="Zhang G."/>
        </authorList>
    </citation>
    <scope>NUCLEOTIDE SEQUENCE [LARGE SCALE GENOMIC DNA]</scope>
    <source>
        <strain evidence="1">Tcor2-1</strain>
        <tissue evidence="1">Whole body</tissue>
    </source>
</reference>
<accession>A0A195ECW7</accession>
<proteinExistence type="predicted"/>
<organism evidence="1 2">
    <name type="scientific">Trachymyrmex cornetzi</name>
    <dbReference type="NCBI Taxonomy" id="471704"/>
    <lineage>
        <taxon>Eukaryota</taxon>
        <taxon>Metazoa</taxon>
        <taxon>Ecdysozoa</taxon>
        <taxon>Arthropoda</taxon>
        <taxon>Hexapoda</taxon>
        <taxon>Insecta</taxon>
        <taxon>Pterygota</taxon>
        <taxon>Neoptera</taxon>
        <taxon>Endopterygota</taxon>
        <taxon>Hymenoptera</taxon>
        <taxon>Apocrita</taxon>
        <taxon>Aculeata</taxon>
        <taxon>Formicoidea</taxon>
        <taxon>Formicidae</taxon>
        <taxon>Myrmicinae</taxon>
        <taxon>Trachymyrmex</taxon>
    </lineage>
</organism>
<evidence type="ECO:0000313" key="2">
    <source>
        <dbReference type="Proteomes" id="UP000078492"/>
    </source>
</evidence>
<gene>
    <name evidence="1" type="ORF">ALC57_04739</name>
</gene>